<organism evidence="4 5">
    <name type="scientific">Cairina moschata</name>
    <name type="common">Muscovy duck</name>
    <dbReference type="NCBI Taxonomy" id="8855"/>
    <lineage>
        <taxon>Eukaryota</taxon>
        <taxon>Metazoa</taxon>
        <taxon>Chordata</taxon>
        <taxon>Craniata</taxon>
        <taxon>Vertebrata</taxon>
        <taxon>Euteleostomi</taxon>
        <taxon>Archelosauria</taxon>
        <taxon>Archosauria</taxon>
        <taxon>Dinosauria</taxon>
        <taxon>Saurischia</taxon>
        <taxon>Theropoda</taxon>
        <taxon>Coelurosauria</taxon>
        <taxon>Aves</taxon>
        <taxon>Neognathae</taxon>
        <taxon>Galloanserae</taxon>
        <taxon>Anseriformes</taxon>
        <taxon>Anatidae</taxon>
        <taxon>Anatinae</taxon>
        <taxon>Cairina</taxon>
    </lineage>
</organism>
<dbReference type="Gene3D" id="3.40.50.1910">
    <property type="match status" value="1"/>
</dbReference>
<dbReference type="SUPFAM" id="SSF56815">
    <property type="entry name" value="Sec1/munc18-like (SM) proteins"/>
    <property type="match status" value="1"/>
</dbReference>
<comment type="similarity">
    <text evidence="1">Belongs to the STXBP/unc-18/SEC1 family.</text>
</comment>
<evidence type="ECO:0000313" key="5">
    <source>
        <dbReference type="Proteomes" id="UP000694556"/>
    </source>
</evidence>
<feature type="compositionally biased region" description="Low complexity" evidence="3">
    <location>
        <begin position="188"/>
        <end position="216"/>
    </location>
</feature>
<name>A0A8C3BKS6_CAIMO</name>
<dbReference type="GO" id="GO:0015031">
    <property type="term" value="P:protein transport"/>
    <property type="evidence" value="ECO:0007669"/>
    <property type="project" value="UniProtKB-KW"/>
</dbReference>
<dbReference type="InterPro" id="IPR001619">
    <property type="entry name" value="Sec1-like"/>
</dbReference>
<keyword evidence="2" id="KW-0813">Transport</keyword>
<evidence type="ECO:0000313" key="4">
    <source>
        <dbReference type="Ensembl" id="ENSCMMP00000007232.1"/>
    </source>
</evidence>
<dbReference type="Gene3D" id="1.25.40.60">
    <property type="match status" value="1"/>
</dbReference>
<evidence type="ECO:0000256" key="2">
    <source>
        <dbReference type="ARBA" id="ARBA00022927"/>
    </source>
</evidence>
<dbReference type="InterPro" id="IPR036045">
    <property type="entry name" value="Sec1-like_sf"/>
</dbReference>
<dbReference type="GO" id="GO:0016192">
    <property type="term" value="P:vesicle-mediated transport"/>
    <property type="evidence" value="ECO:0007669"/>
    <property type="project" value="InterPro"/>
</dbReference>
<dbReference type="Ensembl" id="ENSCMMT00000007997.1">
    <property type="protein sequence ID" value="ENSCMMP00000007232.1"/>
    <property type="gene ID" value="ENSCMMG00000004598.1"/>
</dbReference>
<protein>
    <submittedName>
        <fullName evidence="4">Uncharacterized protein</fullName>
    </submittedName>
</protein>
<evidence type="ECO:0000256" key="3">
    <source>
        <dbReference type="SAM" id="MobiDB-lite"/>
    </source>
</evidence>
<feature type="region of interest" description="Disordered" evidence="3">
    <location>
        <begin position="171"/>
        <end position="216"/>
    </location>
</feature>
<dbReference type="Proteomes" id="UP000694556">
    <property type="component" value="Unassembled WGS sequence"/>
</dbReference>
<feature type="region of interest" description="Disordered" evidence="3">
    <location>
        <begin position="270"/>
        <end position="304"/>
    </location>
</feature>
<dbReference type="AlphaFoldDB" id="A0A8C3BKS6"/>
<dbReference type="Pfam" id="PF00995">
    <property type="entry name" value="Sec1"/>
    <property type="match status" value="2"/>
</dbReference>
<dbReference type="PANTHER" id="PTHR11679">
    <property type="entry name" value="VESICLE PROTEIN SORTING-ASSOCIATED"/>
    <property type="match status" value="1"/>
</dbReference>
<reference evidence="4" key="2">
    <citation type="submission" date="2025-09" db="UniProtKB">
        <authorList>
            <consortium name="Ensembl"/>
        </authorList>
    </citation>
    <scope>IDENTIFICATION</scope>
</reference>
<reference evidence="4" key="1">
    <citation type="submission" date="2025-08" db="UniProtKB">
        <authorList>
            <consortium name="Ensembl"/>
        </authorList>
    </citation>
    <scope>IDENTIFICATION</scope>
</reference>
<keyword evidence="5" id="KW-1185">Reference proteome</keyword>
<dbReference type="InterPro" id="IPR043127">
    <property type="entry name" value="Sec-1-like_dom3a"/>
</dbReference>
<sequence length="304" mass="33043">VRWGACGAPMGAVPPPGCPDDLFEELGRSRAARAIRTLKEIDIAFLPYESQVFSLDSPQSFHGCYSPQREGTRAQHLGVLAEQLATLCATLGEFPAVRYRRGPEDTAVLARALLAHLDARRAQHPAMVEGRAQLLIVDRAFDLVTPLLHELTLQAMAYDLLGLQHDTFRGSQGSGEHGWGAPLGGGHPVPNVPMSPSVPMSPLSPMSPTSPTRPRVPQATLKELSHILKKMPQYQKELSKYATHLSLADACMRRFKGTVERLCAVEQGTPRGHRGPCARRGPRGTRRCARPQPCDARTAVGTMG</sequence>
<evidence type="ECO:0000256" key="1">
    <source>
        <dbReference type="ARBA" id="ARBA00009884"/>
    </source>
</evidence>
<dbReference type="Gene3D" id="3.90.830.10">
    <property type="entry name" value="Syntaxin Binding Protein 1, Chain A, domain 2"/>
    <property type="match status" value="2"/>
</dbReference>
<dbReference type="InterPro" id="IPR027482">
    <property type="entry name" value="Sec1-like_dom2"/>
</dbReference>
<proteinExistence type="inferred from homology"/>
<keyword evidence="2" id="KW-0653">Protein transport</keyword>
<accession>A0A8C3BKS6</accession>
<feature type="compositionally biased region" description="Basic residues" evidence="3">
    <location>
        <begin position="271"/>
        <end position="289"/>
    </location>
</feature>
<feature type="compositionally biased region" description="Gly residues" evidence="3">
    <location>
        <begin position="172"/>
        <end position="187"/>
    </location>
</feature>